<accession>A0A5C3QJW9</accession>
<sequence>MAIYLTAHHARNQGNAVVSTLQETSRIITLWLAFAAAADVVITVALTMLLLSARRRSHFICTNTRLQNLIKYTVETGFITSCVVLIVTILFPTLPDSQYYYMLRVPHDPDQCLQYAHCTLQILLTRKVVRQYPDGYTQCANHLCHLGPSRQIGQRAHAEGSDK</sequence>
<evidence type="ECO:0000259" key="2">
    <source>
        <dbReference type="Pfam" id="PF20152"/>
    </source>
</evidence>
<feature type="transmembrane region" description="Helical" evidence="1">
    <location>
        <begin position="28"/>
        <end position="51"/>
    </location>
</feature>
<feature type="transmembrane region" description="Helical" evidence="1">
    <location>
        <begin position="72"/>
        <end position="94"/>
    </location>
</feature>
<dbReference type="AlphaFoldDB" id="A0A5C3QJW9"/>
<gene>
    <name evidence="3" type="ORF">BDV98DRAFT_94336</name>
</gene>
<dbReference type="EMBL" id="ML178827">
    <property type="protein sequence ID" value="TFL00761.1"/>
    <property type="molecule type" value="Genomic_DNA"/>
</dbReference>
<dbReference type="InterPro" id="IPR045339">
    <property type="entry name" value="DUF6534"/>
</dbReference>
<evidence type="ECO:0000256" key="1">
    <source>
        <dbReference type="SAM" id="Phobius"/>
    </source>
</evidence>
<keyword evidence="1" id="KW-1133">Transmembrane helix</keyword>
<dbReference type="OrthoDB" id="3070057at2759"/>
<keyword evidence="1" id="KW-0812">Transmembrane</keyword>
<evidence type="ECO:0000313" key="4">
    <source>
        <dbReference type="Proteomes" id="UP000305067"/>
    </source>
</evidence>
<name>A0A5C3QJW9_9AGAR</name>
<evidence type="ECO:0000313" key="3">
    <source>
        <dbReference type="EMBL" id="TFL00761.1"/>
    </source>
</evidence>
<organism evidence="3 4">
    <name type="scientific">Pterulicium gracile</name>
    <dbReference type="NCBI Taxonomy" id="1884261"/>
    <lineage>
        <taxon>Eukaryota</taxon>
        <taxon>Fungi</taxon>
        <taxon>Dikarya</taxon>
        <taxon>Basidiomycota</taxon>
        <taxon>Agaricomycotina</taxon>
        <taxon>Agaricomycetes</taxon>
        <taxon>Agaricomycetidae</taxon>
        <taxon>Agaricales</taxon>
        <taxon>Pleurotineae</taxon>
        <taxon>Pterulaceae</taxon>
        <taxon>Pterulicium</taxon>
    </lineage>
</organism>
<keyword evidence="4" id="KW-1185">Reference proteome</keyword>
<dbReference type="Pfam" id="PF20152">
    <property type="entry name" value="DUF6534"/>
    <property type="match status" value="1"/>
</dbReference>
<protein>
    <recommendedName>
        <fullName evidence="2">DUF6534 domain-containing protein</fullName>
    </recommendedName>
</protein>
<dbReference type="Proteomes" id="UP000305067">
    <property type="component" value="Unassembled WGS sequence"/>
</dbReference>
<keyword evidence="1" id="KW-0472">Membrane</keyword>
<feature type="domain" description="DUF6534" evidence="2">
    <location>
        <begin position="35"/>
        <end position="127"/>
    </location>
</feature>
<proteinExistence type="predicted"/>
<reference evidence="3 4" key="1">
    <citation type="journal article" date="2019" name="Nat. Ecol. Evol.">
        <title>Megaphylogeny resolves global patterns of mushroom evolution.</title>
        <authorList>
            <person name="Varga T."/>
            <person name="Krizsan K."/>
            <person name="Foldi C."/>
            <person name="Dima B."/>
            <person name="Sanchez-Garcia M."/>
            <person name="Sanchez-Ramirez S."/>
            <person name="Szollosi G.J."/>
            <person name="Szarkandi J.G."/>
            <person name="Papp V."/>
            <person name="Albert L."/>
            <person name="Andreopoulos W."/>
            <person name="Angelini C."/>
            <person name="Antonin V."/>
            <person name="Barry K.W."/>
            <person name="Bougher N.L."/>
            <person name="Buchanan P."/>
            <person name="Buyck B."/>
            <person name="Bense V."/>
            <person name="Catcheside P."/>
            <person name="Chovatia M."/>
            <person name="Cooper J."/>
            <person name="Damon W."/>
            <person name="Desjardin D."/>
            <person name="Finy P."/>
            <person name="Geml J."/>
            <person name="Haridas S."/>
            <person name="Hughes K."/>
            <person name="Justo A."/>
            <person name="Karasinski D."/>
            <person name="Kautmanova I."/>
            <person name="Kiss B."/>
            <person name="Kocsube S."/>
            <person name="Kotiranta H."/>
            <person name="LaButti K.M."/>
            <person name="Lechner B.E."/>
            <person name="Liimatainen K."/>
            <person name="Lipzen A."/>
            <person name="Lukacs Z."/>
            <person name="Mihaltcheva S."/>
            <person name="Morgado L.N."/>
            <person name="Niskanen T."/>
            <person name="Noordeloos M.E."/>
            <person name="Ohm R.A."/>
            <person name="Ortiz-Santana B."/>
            <person name="Ovrebo C."/>
            <person name="Racz N."/>
            <person name="Riley R."/>
            <person name="Savchenko A."/>
            <person name="Shiryaev A."/>
            <person name="Soop K."/>
            <person name="Spirin V."/>
            <person name="Szebenyi C."/>
            <person name="Tomsovsky M."/>
            <person name="Tulloss R.E."/>
            <person name="Uehling J."/>
            <person name="Grigoriev I.V."/>
            <person name="Vagvolgyi C."/>
            <person name="Papp T."/>
            <person name="Martin F.M."/>
            <person name="Miettinen O."/>
            <person name="Hibbett D.S."/>
            <person name="Nagy L.G."/>
        </authorList>
    </citation>
    <scope>NUCLEOTIDE SEQUENCE [LARGE SCALE GENOMIC DNA]</scope>
    <source>
        <strain evidence="3 4">CBS 309.79</strain>
    </source>
</reference>